<evidence type="ECO:0000256" key="5">
    <source>
        <dbReference type="ARBA" id="ARBA00022737"/>
    </source>
</evidence>
<evidence type="ECO:0000256" key="4">
    <source>
        <dbReference type="ARBA" id="ARBA00022723"/>
    </source>
</evidence>
<evidence type="ECO:0000256" key="7">
    <source>
        <dbReference type="ARBA" id="ARBA00022786"/>
    </source>
</evidence>
<evidence type="ECO:0000313" key="10">
    <source>
        <dbReference type="EMBL" id="KAF2086288.1"/>
    </source>
</evidence>
<dbReference type="EC" id="2.3.2.31" evidence="2"/>
<dbReference type="GO" id="GO:0008270">
    <property type="term" value="F:zinc ion binding"/>
    <property type="evidence" value="ECO:0007669"/>
    <property type="project" value="UniProtKB-KW"/>
</dbReference>
<dbReference type="OrthoDB" id="10009520at2759"/>
<evidence type="ECO:0000256" key="3">
    <source>
        <dbReference type="ARBA" id="ARBA00022679"/>
    </source>
</evidence>
<evidence type="ECO:0000313" key="11">
    <source>
        <dbReference type="Proteomes" id="UP000799776"/>
    </source>
</evidence>
<keyword evidence="4" id="KW-0479">Metal-binding</keyword>
<evidence type="ECO:0000256" key="1">
    <source>
        <dbReference type="ARBA" id="ARBA00001798"/>
    </source>
</evidence>
<keyword evidence="3" id="KW-0808">Transferase</keyword>
<dbReference type="EMBL" id="ML978725">
    <property type="protein sequence ID" value="KAF2086288.1"/>
    <property type="molecule type" value="Genomic_DNA"/>
</dbReference>
<accession>A0A9P4HUR6</accession>
<keyword evidence="11" id="KW-1185">Reference proteome</keyword>
<evidence type="ECO:0000256" key="6">
    <source>
        <dbReference type="ARBA" id="ARBA00022771"/>
    </source>
</evidence>
<proteinExistence type="predicted"/>
<sequence>VQLPCNCVFCALCIQRSWDIALKTVPIRGPRCQCATMSFTDVKHCLSPSIISAISDKQAELSTPYPQRTYCHATDCGKFILPVKVADGVATCGSCGGKTCTACKSAHHPGQQCQPDPHSAVANDLAAQYGFRRCHDCQNLVERDGGCWQMTCHCGATFCYLCG</sequence>
<dbReference type="GO" id="GO:0061630">
    <property type="term" value="F:ubiquitin protein ligase activity"/>
    <property type="evidence" value="ECO:0007669"/>
    <property type="project" value="UniProtKB-EC"/>
</dbReference>
<dbReference type="CDD" id="cd20335">
    <property type="entry name" value="BRcat_RBR"/>
    <property type="match status" value="1"/>
</dbReference>
<gene>
    <name evidence="10" type="ORF">K490DRAFT_20258</name>
</gene>
<dbReference type="SUPFAM" id="SSF57850">
    <property type="entry name" value="RING/U-box"/>
    <property type="match status" value="1"/>
</dbReference>
<dbReference type="InterPro" id="IPR044066">
    <property type="entry name" value="TRIAD_supradom"/>
</dbReference>
<organism evidence="10 11">
    <name type="scientific">Saccharata proteae CBS 121410</name>
    <dbReference type="NCBI Taxonomy" id="1314787"/>
    <lineage>
        <taxon>Eukaryota</taxon>
        <taxon>Fungi</taxon>
        <taxon>Dikarya</taxon>
        <taxon>Ascomycota</taxon>
        <taxon>Pezizomycotina</taxon>
        <taxon>Dothideomycetes</taxon>
        <taxon>Dothideomycetes incertae sedis</taxon>
        <taxon>Botryosphaeriales</taxon>
        <taxon>Saccharataceae</taxon>
        <taxon>Saccharata</taxon>
    </lineage>
</organism>
<keyword evidence="5" id="KW-0677">Repeat</keyword>
<feature type="non-terminal residue" evidence="10">
    <location>
        <position position="1"/>
    </location>
</feature>
<dbReference type="GO" id="GO:0016567">
    <property type="term" value="P:protein ubiquitination"/>
    <property type="evidence" value="ECO:0007669"/>
    <property type="project" value="InterPro"/>
</dbReference>
<dbReference type="PANTHER" id="PTHR11685">
    <property type="entry name" value="RBR FAMILY RING FINGER AND IBR DOMAIN-CONTAINING"/>
    <property type="match status" value="1"/>
</dbReference>
<name>A0A9P4HUR6_9PEZI</name>
<dbReference type="Proteomes" id="UP000799776">
    <property type="component" value="Unassembled WGS sequence"/>
</dbReference>
<feature type="non-terminal residue" evidence="10">
    <location>
        <position position="163"/>
    </location>
</feature>
<feature type="domain" description="RING-type" evidence="9">
    <location>
        <begin position="1"/>
        <end position="163"/>
    </location>
</feature>
<comment type="caution">
    <text evidence="10">The sequence shown here is derived from an EMBL/GenBank/DDBJ whole genome shotgun (WGS) entry which is preliminary data.</text>
</comment>
<evidence type="ECO:0000259" key="9">
    <source>
        <dbReference type="PROSITE" id="PS51873"/>
    </source>
</evidence>
<dbReference type="InterPro" id="IPR031127">
    <property type="entry name" value="E3_UB_ligase_RBR"/>
</dbReference>
<evidence type="ECO:0000256" key="2">
    <source>
        <dbReference type="ARBA" id="ARBA00012251"/>
    </source>
</evidence>
<keyword evidence="6" id="KW-0863">Zinc-finger</keyword>
<dbReference type="Gene3D" id="1.20.120.1750">
    <property type="match status" value="1"/>
</dbReference>
<comment type="catalytic activity">
    <reaction evidence="1">
        <text>[E2 ubiquitin-conjugating enzyme]-S-ubiquitinyl-L-cysteine + [acceptor protein]-L-lysine = [E2 ubiquitin-conjugating enzyme]-L-cysteine + [acceptor protein]-N(6)-ubiquitinyl-L-lysine.</text>
        <dbReference type="EC" id="2.3.2.31"/>
    </reaction>
</comment>
<dbReference type="InterPro" id="IPR002867">
    <property type="entry name" value="IBR_dom"/>
</dbReference>
<reference evidence="10" key="1">
    <citation type="journal article" date="2020" name="Stud. Mycol.">
        <title>101 Dothideomycetes genomes: a test case for predicting lifestyles and emergence of pathogens.</title>
        <authorList>
            <person name="Haridas S."/>
            <person name="Albert R."/>
            <person name="Binder M."/>
            <person name="Bloem J."/>
            <person name="Labutti K."/>
            <person name="Salamov A."/>
            <person name="Andreopoulos B."/>
            <person name="Baker S."/>
            <person name="Barry K."/>
            <person name="Bills G."/>
            <person name="Bluhm B."/>
            <person name="Cannon C."/>
            <person name="Castanera R."/>
            <person name="Culley D."/>
            <person name="Daum C."/>
            <person name="Ezra D."/>
            <person name="Gonzalez J."/>
            <person name="Henrissat B."/>
            <person name="Kuo A."/>
            <person name="Liang C."/>
            <person name="Lipzen A."/>
            <person name="Lutzoni F."/>
            <person name="Magnuson J."/>
            <person name="Mondo S."/>
            <person name="Nolan M."/>
            <person name="Ohm R."/>
            <person name="Pangilinan J."/>
            <person name="Park H.-J."/>
            <person name="Ramirez L."/>
            <person name="Alfaro M."/>
            <person name="Sun H."/>
            <person name="Tritt A."/>
            <person name="Yoshinaga Y."/>
            <person name="Zwiers L.-H."/>
            <person name="Turgeon B."/>
            <person name="Goodwin S."/>
            <person name="Spatafora J."/>
            <person name="Crous P."/>
            <person name="Grigoriev I."/>
        </authorList>
    </citation>
    <scope>NUCLEOTIDE SEQUENCE</scope>
    <source>
        <strain evidence="10">CBS 121410</strain>
    </source>
</reference>
<protein>
    <recommendedName>
        <fullName evidence="2">RBR-type E3 ubiquitin transferase</fullName>
        <ecNumber evidence="2">2.3.2.31</ecNumber>
    </recommendedName>
</protein>
<evidence type="ECO:0000256" key="8">
    <source>
        <dbReference type="ARBA" id="ARBA00022833"/>
    </source>
</evidence>
<dbReference type="AlphaFoldDB" id="A0A9P4HUR6"/>
<dbReference type="PROSITE" id="PS51873">
    <property type="entry name" value="TRIAD"/>
    <property type="match status" value="1"/>
</dbReference>
<keyword evidence="7" id="KW-0833">Ubl conjugation pathway</keyword>
<keyword evidence="8" id="KW-0862">Zinc</keyword>
<dbReference type="Pfam" id="PF01485">
    <property type="entry name" value="IBR"/>
    <property type="match status" value="1"/>
</dbReference>